<dbReference type="PANTHER" id="PTHR35810">
    <property type="entry name" value="CYTOPLASMIC PROTEIN-RELATED"/>
    <property type="match status" value="1"/>
</dbReference>
<reference evidence="2" key="1">
    <citation type="submission" date="2008-11" db="EMBL/GenBank/DDBJ databases">
        <title>Isolation and characterization of a fructose-1,6-bisphosphatase in Bacteroides sp. from a rumen metagenomic library.</title>
        <authorList>
            <person name="Wang J."/>
            <person name="Liu K."/>
            <person name="Zhao S."/>
            <person name="Bu D."/>
            <person name="Li D."/>
            <person name="Yu P."/>
            <person name="Wei H."/>
            <person name="Zhou L."/>
        </authorList>
    </citation>
    <scope>NUCLEOTIDE SEQUENCE</scope>
</reference>
<dbReference type="InterPro" id="IPR011204">
    <property type="entry name" value="Virulence_RhuM-like"/>
</dbReference>
<accession>C0JZS3</accession>
<name>C0JZS3_9BACT</name>
<dbReference type="InterPro" id="IPR003497">
    <property type="entry name" value="BRO_N_domain"/>
</dbReference>
<dbReference type="AlphaFoldDB" id="C0JZS3"/>
<dbReference type="Pfam" id="PF13310">
    <property type="entry name" value="Virulence_RhuM"/>
    <property type="match status" value="1"/>
</dbReference>
<organism evidence="2">
    <name type="scientific">uncultured bacterium URE12</name>
    <dbReference type="NCBI Taxonomy" id="581111"/>
    <lineage>
        <taxon>Bacteria</taxon>
        <taxon>environmental samples</taxon>
    </lineage>
</organism>
<protein>
    <submittedName>
        <fullName evidence="2">Virulence protein</fullName>
    </submittedName>
</protein>
<evidence type="ECO:0000259" key="1">
    <source>
        <dbReference type="PROSITE" id="PS51750"/>
    </source>
</evidence>
<dbReference type="PROSITE" id="PS51750">
    <property type="entry name" value="BRO_N"/>
    <property type="match status" value="1"/>
</dbReference>
<sequence>MNKTENRGEIVIYTSKDGKVRLDVRLENDTIWLTQDMIVRLFESSKANVSEHIKHIFEEEELEQRSTVRKFRTVRKEGNRQVSRELEFYNLDLILSVGYRIKSKTATQFRKWATSVLKDYITKGYAVNEARLKEQQKQILALKKAISLVERSLVNQAGTLEEAQNIAKLLEGFSAGLDLLDDYDHKTLDKKGLTQKEAAVIGEKEFLSVIDQMKSEFASDVFAMPKDNSFSSSVRQIYQSFGG</sequence>
<dbReference type="PANTHER" id="PTHR35810:SF1">
    <property type="entry name" value="CYTOPLASMIC PROTEIN"/>
    <property type="match status" value="1"/>
</dbReference>
<proteinExistence type="predicted"/>
<feature type="domain" description="Bro-N" evidence="1">
    <location>
        <begin position="1"/>
        <end position="124"/>
    </location>
</feature>
<dbReference type="EMBL" id="FJ529690">
    <property type="protein sequence ID" value="ACM90953.1"/>
    <property type="molecule type" value="Genomic_DNA"/>
</dbReference>
<evidence type="ECO:0000313" key="2">
    <source>
        <dbReference type="EMBL" id="ACM90953.1"/>
    </source>
</evidence>